<dbReference type="PANTHER" id="PTHR32438:SF5">
    <property type="entry name" value="4-ALPHA-GLUCANOTRANSFERASE DPE1, CHLOROPLASTIC_AMYLOPLASTIC"/>
    <property type="match status" value="1"/>
</dbReference>
<comment type="catalytic activity">
    <reaction evidence="1 10">
        <text>Transfers a segment of a (1-&gt;4)-alpha-D-glucan to a new position in an acceptor, which may be glucose or a (1-&gt;4)-alpha-D-glucan.</text>
        <dbReference type="EC" id="2.4.1.25"/>
    </reaction>
</comment>
<dbReference type="EMBL" id="BAABAK010000011">
    <property type="protein sequence ID" value="GAA3971050.1"/>
    <property type="molecule type" value="Genomic_DNA"/>
</dbReference>
<dbReference type="Gene3D" id="1.10.150.200">
    <property type="entry name" value="Maltooligosyl trehalose synthase, domain 3"/>
    <property type="match status" value="1"/>
</dbReference>
<dbReference type="Proteomes" id="UP001501081">
    <property type="component" value="Unassembled WGS sequence"/>
</dbReference>
<dbReference type="NCBIfam" id="NF011080">
    <property type="entry name" value="PRK14508.1-3"/>
    <property type="match status" value="1"/>
</dbReference>
<comment type="caution">
    <text evidence="12">The sequence shown here is derived from an EMBL/GenBank/DDBJ whole genome shotgun (WGS) entry which is preliminary data.</text>
</comment>
<evidence type="ECO:0000313" key="12">
    <source>
        <dbReference type="EMBL" id="GAA3971050.1"/>
    </source>
</evidence>
<dbReference type="InterPro" id="IPR017853">
    <property type="entry name" value="GH"/>
</dbReference>
<dbReference type="InterPro" id="IPR006047">
    <property type="entry name" value="GH13_cat_dom"/>
</dbReference>
<evidence type="ECO:0000313" key="13">
    <source>
        <dbReference type="Proteomes" id="UP001501081"/>
    </source>
</evidence>
<protein>
    <recommendedName>
        <fullName evidence="4 10">4-alpha-glucanotransferase</fullName>
        <ecNumber evidence="3 10">2.4.1.25</ecNumber>
    </recommendedName>
    <alternativeName>
        <fullName evidence="8 10">Amylomaltase</fullName>
    </alternativeName>
    <alternativeName>
        <fullName evidence="9 10">Disproportionating enzyme</fullName>
    </alternativeName>
</protein>
<keyword evidence="13" id="KW-1185">Reference proteome</keyword>
<dbReference type="NCBIfam" id="TIGR00217">
    <property type="entry name" value="malQ"/>
    <property type="match status" value="1"/>
</dbReference>
<keyword evidence="7 10" id="KW-0119">Carbohydrate metabolism</keyword>
<feature type="domain" description="Glycosyl hydrolase family 13 catalytic" evidence="11">
    <location>
        <begin position="12"/>
        <end position="709"/>
    </location>
</feature>
<keyword evidence="6 10" id="KW-0808">Transferase</keyword>
<evidence type="ECO:0000256" key="9">
    <source>
        <dbReference type="ARBA" id="ARBA00031501"/>
    </source>
</evidence>
<evidence type="ECO:0000256" key="2">
    <source>
        <dbReference type="ARBA" id="ARBA00005684"/>
    </source>
</evidence>
<dbReference type="PANTHER" id="PTHR32438">
    <property type="entry name" value="4-ALPHA-GLUCANOTRANSFERASE DPE1, CHLOROPLASTIC/AMYLOPLASTIC"/>
    <property type="match status" value="1"/>
</dbReference>
<evidence type="ECO:0000256" key="8">
    <source>
        <dbReference type="ARBA" id="ARBA00031423"/>
    </source>
</evidence>
<accession>A0ABP7PTE8</accession>
<evidence type="ECO:0000256" key="10">
    <source>
        <dbReference type="RuleBase" id="RU361207"/>
    </source>
</evidence>
<evidence type="ECO:0000256" key="3">
    <source>
        <dbReference type="ARBA" id="ARBA00012560"/>
    </source>
</evidence>
<dbReference type="Pfam" id="PF00128">
    <property type="entry name" value="Alpha-amylase"/>
    <property type="match status" value="1"/>
</dbReference>
<dbReference type="Pfam" id="PF02446">
    <property type="entry name" value="Glyco_hydro_77"/>
    <property type="match status" value="1"/>
</dbReference>
<dbReference type="RefSeq" id="WP_344767388.1">
    <property type="nucleotide sequence ID" value="NZ_BAABAK010000011.1"/>
</dbReference>
<dbReference type="InterPro" id="IPR003385">
    <property type="entry name" value="Glyco_hydro_77"/>
</dbReference>
<evidence type="ECO:0000256" key="7">
    <source>
        <dbReference type="ARBA" id="ARBA00023277"/>
    </source>
</evidence>
<dbReference type="CDD" id="cd11336">
    <property type="entry name" value="AmyAc_MTSase"/>
    <property type="match status" value="1"/>
</dbReference>
<dbReference type="Gene3D" id="3.20.20.80">
    <property type="entry name" value="Glycosidases"/>
    <property type="match status" value="2"/>
</dbReference>
<evidence type="ECO:0000256" key="5">
    <source>
        <dbReference type="ARBA" id="ARBA00022676"/>
    </source>
</evidence>
<dbReference type="SMART" id="SM00642">
    <property type="entry name" value="Aamy"/>
    <property type="match status" value="1"/>
</dbReference>
<proteinExistence type="inferred from homology"/>
<dbReference type="EC" id="2.4.1.25" evidence="3 10"/>
<evidence type="ECO:0000256" key="6">
    <source>
        <dbReference type="ARBA" id="ARBA00022679"/>
    </source>
</evidence>
<reference evidence="13" key="1">
    <citation type="journal article" date="2019" name="Int. J. Syst. Evol. Microbiol.">
        <title>The Global Catalogue of Microorganisms (GCM) 10K type strain sequencing project: providing services to taxonomists for standard genome sequencing and annotation.</title>
        <authorList>
            <consortium name="The Broad Institute Genomics Platform"/>
            <consortium name="The Broad Institute Genome Sequencing Center for Infectious Disease"/>
            <person name="Wu L."/>
            <person name="Ma J."/>
        </authorList>
    </citation>
    <scope>NUCLEOTIDE SEQUENCE [LARGE SCALE GENOMIC DNA]</scope>
    <source>
        <strain evidence="13">JCM 17338</strain>
    </source>
</reference>
<dbReference type="Gene3D" id="3.30.1590.10">
    <property type="entry name" value="Maltooligosyl trehalose synthase, domain 2"/>
    <property type="match status" value="1"/>
</dbReference>
<gene>
    <name evidence="12" type="ORF">GCM10022246_24440</name>
</gene>
<dbReference type="InterPro" id="IPR012767">
    <property type="entry name" value="Trehalose_TreY"/>
</dbReference>
<dbReference type="Gene3D" id="1.10.10.470">
    <property type="entry name" value="Maltooligosyl trehalose synthase, domain 4"/>
    <property type="match status" value="1"/>
</dbReference>
<organism evidence="12 13">
    <name type="scientific">Pedobacter ginsengiterrae</name>
    <dbReference type="NCBI Taxonomy" id="871696"/>
    <lineage>
        <taxon>Bacteria</taxon>
        <taxon>Pseudomonadati</taxon>
        <taxon>Bacteroidota</taxon>
        <taxon>Sphingobacteriia</taxon>
        <taxon>Sphingobacteriales</taxon>
        <taxon>Sphingobacteriaceae</taxon>
        <taxon>Pedobacter</taxon>
    </lineage>
</organism>
<dbReference type="SUPFAM" id="SSF51445">
    <property type="entry name" value="(Trans)glycosidases"/>
    <property type="match status" value="2"/>
</dbReference>
<evidence type="ECO:0000256" key="4">
    <source>
        <dbReference type="ARBA" id="ARBA00020295"/>
    </source>
</evidence>
<evidence type="ECO:0000256" key="1">
    <source>
        <dbReference type="ARBA" id="ARBA00000439"/>
    </source>
</evidence>
<evidence type="ECO:0000259" key="11">
    <source>
        <dbReference type="SMART" id="SM00642"/>
    </source>
</evidence>
<name>A0ABP7PTE8_9SPHI</name>
<sequence length="1342" mass="153882">MYKPASTYRIQFNKDFNFKKLKSIIPYLKNLGVDTIYASPIFAAVPGSTHGYDIVNPLMINPEIGTEAELIEISGLLNSASIGWLQDIVPNHMAFHPDNTWLMDVLKKGEKSKYATYFDLSFDGKLMVPFLDGSMEDSLKEDKITVVEYKNEYFLNDGNQNWPINRQGSAKISGKKLSAINKDKNLLKEIIGKQFYRLCDWQETNERINYRRFFTVNALICLNIQDKQVFEAYHHYIFKLVKIGVFNGLRIDHIDGLYDPQNYLSQLRSTLGDDVYLVVEKILAKNETLGQDWKCDGTTGYDFMALSNNLFTNTKAKEIFDEVYGSVTGKQLSPRDMVIEKKRCILKEYMQGELNNLFDFFLRLNLSRGESFDPSVLKASIGEMLIAMPVYRYYEYDFPAEPEVAANIGHLLKPLLKDKTLAAGGQLLQKIFLKNTLEDDAVYNKKVSEFYQRCMQFSGPLMAKGVEDTLMFTFNRFTGHNEVGDAPEAFGLQVKDFHKKMIGRQEKNPFTMNASATHDTKKGEDVRARLNVLTDVPKQWAKFINKISRAITKQTNPNFSSIHPNDLYFILQHIVGILPFAGQSDQDLNLRLDAFIEKALREAKKRSDWAVPDTSYEQMLKDFIKVCLNNGDIIGSLIQEWVYKIADSAVLNSLSQLILKFTAPGIPDVYQGTELWDLSLVDPDNRRPVDYSLRNQMLAGIAQQVDTAKLWRERYDGKIKLYLTSVLLKIRKSHQILFEQGSYVPLKVKGKYADRIVAFARNLNDQWIIVALPLGIEGFKTKDLKIDWEDTQIHFPKQAPSGITDLISGKAIYKDILKDGILIKQIFHELNVAVLQLSENPSGRSAGLLMHISSLPSAFGIGDMGKEAYQFIDFLSKSKQRYWQILPLNPTKAENGHSPYSSNSAHAGNPLLISLESLSELGLLSRKELENFMIPDGERINFKLVSSAKRKGLDAAYQKFLSLKEHALWKDFYAFMELEENWLDAFALYTAIKAHHQQAEWYNWPDEFKYRNKKSLEDFQKENQDELLAIKWQQFIFYKQWLKLKALANQNHIKIIGDLPFYLDYDSVEVWSQPEYFKLKDDLSLNKVAGVPPDYFNEKGQLWGMPIFNWAKHRDNDYKWWIDRLKWNAKCFDVIRLDHFLAFSKYWQVDAAAVDARSGEWIQGPGEAFFRIIKESLGALPFIAEDLGERSAASEELRSKLQLPGMAVLQFGFGEDLVGSLHAPFNIDSNTVVYSGTHDNNTILGWYMEDIQQGEKKRLSRFTSMKINTKNINEIITRLAYASQGKLVILPVQDVLNLDGSARMNIPGTAEGNWTWRLTPNQITKKTAQKLAQMVRLYGRSY</sequence>
<dbReference type="InterPro" id="IPR013797">
    <property type="entry name" value="Maltooligo_trehalose_synth_4"/>
</dbReference>
<comment type="similarity">
    <text evidence="2 10">Belongs to the disproportionating enzyme family.</text>
</comment>
<dbReference type="NCBIfam" id="TIGR02401">
    <property type="entry name" value="trehalose_TreY"/>
    <property type="match status" value="1"/>
</dbReference>
<keyword evidence="5 10" id="KW-0328">Glycosyltransferase</keyword>